<reference evidence="2" key="1">
    <citation type="submission" date="2015-02" db="EMBL/GenBank/DDBJ databases">
        <title>Genome sequencing for Strongylocentrotus purpuratus.</title>
        <authorList>
            <person name="Murali S."/>
            <person name="Liu Y."/>
            <person name="Vee V."/>
            <person name="English A."/>
            <person name="Wang M."/>
            <person name="Skinner E."/>
            <person name="Han Y."/>
            <person name="Muzny D.M."/>
            <person name="Worley K.C."/>
            <person name="Gibbs R.A."/>
        </authorList>
    </citation>
    <scope>NUCLEOTIDE SEQUENCE</scope>
</reference>
<protein>
    <recommendedName>
        <fullName evidence="3">Reverse transcriptase domain-containing protein</fullName>
    </recommendedName>
</protein>
<reference evidence="1" key="2">
    <citation type="submission" date="2021-01" db="UniProtKB">
        <authorList>
            <consortium name="EnsemblMetazoa"/>
        </authorList>
    </citation>
    <scope>IDENTIFICATION</scope>
</reference>
<dbReference type="OMA" id="KCANHRT"/>
<accession>A0A7M7T4S3</accession>
<dbReference type="RefSeq" id="XP_030853860.1">
    <property type="nucleotide sequence ID" value="XM_030998000.1"/>
</dbReference>
<dbReference type="InParanoid" id="A0A7M7T4S3"/>
<dbReference type="Proteomes" id="UP000007110">
    <property type="component" value="Unassembled WGS sequence"/>
</dbReference>
<dbReference type="PANTHER" id="PTHR19446">
    <property type="entry name" value="REVERSE TRANSCRIPTASES"/>
    <property type="match status" value="1"/>
</dbReference>
<dbReference type="AlphaFoldDB" id="A0A7M7T4S3"/>
<organism evidence="1 2">
    <name type="scientific">Strongylocentrotus purpuratus</name>
    <name type="common">Purple sea urchin</name>
    <dbReference type="NCBI Taxonomy" id="7668"/>
    <lineage>
        <taxon>Eukaryota</taxon>
        <taxon>Metazoa</taxon>
        <taxon>Echinodermata</taxon>
        <taxon>Eleutherozoa</taxon>
        <taxon>Echinozoa</taxon>
        <taxon>Echinoidea</taxon>
        <taxon>Euechinoidea</taxon>
        <taxon>Echinacea</taxon>
        <taxon>Camarodonta</taxon>
        <taxon>Echinidea</taxon>
        <taxon>Strongylocentrotidae</taxon>
        <taxon>Strongylocentrotus</taxon>
    </lineage>
</organism>
<sequence>MEPPPLRSEVELAMKQLKDGKSPGYDNLTSEMWKATGEEGTDLMWRLCSNIWNSREWPKDWCRAVFIPLPKKGDLKKCANHRTISLICHASKILLKVISRRMKIKLQAEISDEQAGFREGRRTKEQIVNIRNILEKCREHKHPL</sequence>
<evidence type="ECO:0000313" key="2">
    <source>
        <dbReference type="Proteomes" id="UP000007110"/>
    </source>
</evidence>
<evidence type="ECO:0000313" key="1">
    <source>
        <dbReference type="EnsemblMetazoa" id="XP_030853860"/>
    </source>
</evidence>
<evidence type="ECO:0008006" key="3">
    <source>
        <dbReference type="Google" id="ProtNLM"/>
    </source>
</evidence>
<dbReference type="GeneID" id="115929290"/>
<proteinExistence type="predicted"/>
<dbReference type="KEGG" id="spu:115929290"/>
<dbReference type="OrthoDB" id="6142323at2759"/>
<keyword evidence="2" id="KW-1185">Reference proteome</keyword>
<dbReference type="EnsemblMetazoa" id="XM_030998000">
    <property type="protein sequence ID" value="XP_030853860"/>
    <property type="gene ID" value="LOC115929290"/>
</dbReference>
<name>A0A7M7T4S3_STRPU</name>